<dbReference type="Pfam" id="PF04134">
    <property type="entry name" value="DCC1-like"/>
    <property type="match status" value="1"/>
</dbReference>
<name>A0A2A2I9Z0_9BACI</name>
<evidence type="ECO:0000313" key="2">
    <source>
        <dbReference type="EMBL" id="PAV28821.1"/>
    </source>
</evidence>
<gene>
    <name evidence="2" type="ORF">CIL05_14435</name>
</gene>
<keyword evidence="3" id="KW-1185">Reference proteome</keyword>
<proteinExistence type="predicted"/>
<comment type="caution">
    <text evidence="2">The sequence shown here is derived from an EMBL/GenBank/DDBJ whole genome shotgun (WGS) entry which is preliminary data.</text>
</comment>
<keyword evidence="1" id="KW-0812">Transmembrane</keyword>
<sequence>MEVIKMIIFYDSYCKMCTTSSILWKKIDWRNKLSFESFRLLMDYPEEMEKSLHVKHRGQWFQGYNALIEIAKLLPLIWVLLPFMYIFKWVGLGDYIYKKIAANRKLVPVNQCGDSCMINPEKN</sequence>
<keyword evidence="1" id="KW-0472">Membrane</keyword>
<feature type="transmembrane region" description="Helical" evidence="1">
    <location>
        <begin position="76"/>
        <end position="97"/>
    </location>
</feature>
<dbReference type="EMBL" id="NPOA01000010">
    <property type="protein sequence ID" value="PAV28821.1"/>
    <property type="molecule type" value="Genomic_DNA"/>
</dbReference>
<dbReference type="Proteomes" id="UP000218887">
    <property type="component" value="Unassembled WGS sequence"/>
</dbReference>
<keyword evidence="1" id="KW-1133">Transmembrane helix</keyword>
<reference evidence="2 3" key="1">
    <citation type="submission" date="2017-08" db="EMBL/GenBank/DDBJ databases">
        <title>Virgibacillus indicus sp. nov. and Virgibacillus profoundi sp. nov, two moderately halophilic bacteria isolated from marine sediment by using the Microfluidic Streak Plate.</title>
        <authorList>
            <person name="Xu B."/>
            <person name="Hu B."/>
            <person name="Wang J."/>
            <person name="Zhu Y."/>
            <person name="Huang L."/>
            <person name="Du W."/>
            <person name="Huang Y."/>
        </authorList>
    </citation>
    <scope>NUCLEOTIDE SEQUENCE [LARGE SCALE GENOMIC DNA]</scope>
    <source>
        <strain evidence="2 3">IO3-P3-H5</strain>
    </source>
</reference>
<dbReference type="OrthoDB" id="1260738at2"/>
<evidence type="ECO:0008006" key="4">
    <source>
        <dbReference type="Google" id="ProtNLM"/>
    </source>
</evidence>
<dbReference type="AlphaFoldDB" id="A0A2A2I9Z0"/>
<protein>
    <recommendedName>
        <fullName evidence="4">DUF393 domain-containing protein</fullName>
    </recommendedName>
</protein>
<organism evidence="2 3">
    <name type="scientific">Virgibacillus profundi</name>
    <dbReference type="NCBI Taxonomy" id="2024555"/>
    <lineage>
        <taxon>Bacteria</taxon>
        <taxon>Bacillati</taxon>
        <taxon>Bacillota</taxon>
        <taxon>Bacilli</taxon>
        <taxon>Bacillales</taxon>
        <taxon>Bacillaceae</taxon>
        <taxon>Virgibacillus</taxon>
    </lineage>
</organism>
<dbReference type="GO" id="GO:0015035">
    <property type="term" value="F:protein-disulfide reductase activity"/>
    <property type="evidence" value="ECO:0007669"/>
    <property type="project" value="InterPro"/>
</dbReference>
<evidence type="ECO:0000256" key="1">
    <source>
        <dbReference type="SAM" id="Phobius"/>
    </source>
</evidence>
<evidence type="ECO:0000313" key="3">
    <source>
        <dbReference type="Proteomes" id="UP000218887"/>
    </source>
</evidence>
<dbReference type="InterPro" id="IPR007263">
    <property type="entry name" value="DCC1-like"/>
</dbReference>
<accession>A0A2A2I9Z0</accession>